<keyword evidence="4" id="KW-1185">Reference proteome</keyword>
<feature type="domain" description="Amidohydrolase-related" evidence="2">
    <location>
        <begin position="5"/>
        <end position="283"/>
    </location>
</feature>
<comment type="caution">
    <text evidence="3">The sequence shown here is derived from an EMBL/GenBank/DDBJ whole genome shotgun (WGS) entry which is preliminary data.</text>
</comment>
<protein>
    <recommendedName>
        <fullName evidence="2">Amidohydrolase-related domain-containing protein</fullName>
    </recommendedName>
</protein>
<evidence type="ECO:0000259" key="2">
    <source>
        <dbReference type="Pfam" id="PF04909"/>
    </source>
</evidence>
<organism evidence="3 4">
    <name type="scientific">Vibrio marisflavi CECT 7928</name>
    <dbReference type="NCBI Taxonomy" id="634439"/>
    <lineage>
        <taxon>Bacteria</taxon>
        <taxon>Pseudomonadati</taxon>
        <taxon>Pseudomonadota</taxon>
        <taxon>Gammaproteobacteria</taxon>
        <taxon>Vibrionales</taxon>
        <taxon>Vibrionaceae</taxon>
        <taxon>Vibrio</taxon>
    </lineage>
</organism>
<accession>A0ABM9A4F0</accession>
<dbReference type="Pfam" id="PF04909">
    <property type="entry name" value="Amidohydro_2"/>
    <property type="match status" value="1"/>
</dbReference>
<dbReference type="PANTHER" id="PTHR43569:SF2">
    <property type="entry name" value="AMIDOHYDROLASE-RELATED DOMAIN-CONTAINING PROTEIN"/>
    <property type="match status" value="1"/>
</dbReference>
<dbReference type="InterPro" id="IPR006680">
    <property type="entry name" value="Amidohydro-rel"/>
</dbReference>
<comment type="similarity">
    <text evidence="1">Belongs to the metallo-dependent hydrolases superfamily.</text>
</comment>
<dbReference type="Gene3D" id="3.20.20.140">
    <property type="entry name" value="Metal-dependent hydrolases"/>
    <property type="match status" value="1"/>
</dbReference>
<dbReference type="PANTHER" id="PTHR43569">
    <property type="entry name" value="AMIDOHYDROLASE"/>
    <property type="match status" value="1"/>
</dbReference>
<name>A0ABM9A4F0_9VIBR</name>
<dbReference type="InterPro" id="IPR032466">
    <property type="entry name" value="Metal_Hydrolase"/>
</dbReference>
<gene>
    <name evidence="3" type="ORF">VMF7928_02363</name>
</gene>
<dbReference type="EMBL" id="CAKLDM010000002">
    <property type="protein sequence ID" value="CAH0539686.1"/>
    <property type="molecule type" value="Genomic_DNA"/>
</dbReference>
<reference evidence="3" key="1">
    <citation type="submission" date="2021-11" db="EMBL/GenBank/DDBJ databases">
        <authorList>
            <person name="Rodrigo-Torres L."/>
            <person name="Arahal R. D."/>
            <person name="Lucena T."/>
        </authorList>
    </citation>
    <scope>NUCLEOTIDE SEQUENCE</scope>
    <source>
        <strain evidence="3">CECT 7928</strain>
    </source>
</reference>
<sequence length="283" mass="32766">MLKIIDPHLHLFDIDKGDYHWLKAENPPCWPDKEHICRNFNERDLELNGNSNLAGYVHIEAGFDNVQWWREVEWLESIAALPFRSVASADLTKTASKFKFYIKKLHSYQSVVGVRHIFDDQANELLSNKNVIGNLAQLDDHGLSFDLQMLLTDTSAVSKLITNMKQFPTLSIIINHAGFPPQVSEHDWNTWKKNLLALGQFSNIAVKCSGWEMGNRSYDQKWLKSVISECLSAFGEHRVMLASNFPLCLFSKPYKEFWQQYTDVTTRQKKALLHDNAVTWYKF</sequence>
<dbReference type="Proteomes" id="UP000838748">
    <property type="component" value="Unassembled WGS sequence"/>
</dbReference>
<proteinExistence type="inferred from homology"/>
<dbReference type="RefSeq" id="WP_237361659.1">
    <property type="nucleotide sequence ID" value="NZ_CAKLDM010000002.1"/>
</dbReference>
<evidence type="ECO:0000313" key="3">
    <source>
        <dbReference type="EMBL" id="CAH0539686.1"/>
    </source>
</evidence>
<dbReference type="InterPro" id="IPR052350">
    <property type="entry name" value="Metallo-dep_Lactonases"/>
</dbReference>
<dbReference type="SUPFAM" id="SSF51556">
    <property type="entry name" value="Metallo-dependent hydrolases"/>
    <property type="match status" value="1"/>
</dbReference>
<evidence type="ECO:0000256" key="1">
    <source>
        <dbReference type="ARBA" id="ARBA00038310"/>
    </source>
</evidence>
<evidence type="ECO:0000313" key="4">
    <source>
        <dbReference type="Proteomes" id="UP000838748"/>
    </source>
</evidence>